<dbReference type="EMBL" id="JAMGBA010000001">
    <property type="protein sequence ID" value="MCL6697907.1"/>
    <property type="molecule type" value="Genomic_DNA"/>
</dbReference>
<evidence type="ECO:0000313" key="4">
    <source>
        <dbReference type="EMBL" id="MCL6697907.1"/>
    </source>
</evidence>
<organism evidence="4 5">
    <name type="scientific">Sphingomonas caseinilyticus</name>
    <dbReference type="NCBI Taxonomy" id="2908205"/>
    <lineage>
        <taxon>Bacteria</taxon>
        <taxon>Pseudomonadati</taxon>
        <taxon>Pseudomonadota</taxon>
        <taxon>Alphaproteobacteria</taxon>
        <taxon>Sphingomonadales</taxon>
        <taxon>Sphingomonadaceae</taxon>
        <taxon>Sphingomonas</taxon>
    </lineage>
</organism>
<accession>A0ABT0RSC1</accession>
<keyword evidence="2" id="KW-0802">TPR repeat</keyword>
<evidence type="ECO:0000256" key="3">
    <source>
        <dbReference type="SAM" id="MobiDB-lite"/>
    </source>
</evidence>
<evidence type="ECO:0000256" key="2">
    <source>
        <dbReference type="PROSITE-ProRule" id="PRU00339"/>
    </source>
</evidence>
<sequence length="603" mass="68203">MSREAQQMAKTNPLVEGYQSLEDDPGKSGKLAREALRLHPESPPALRLVGLAMRASGQTEEAAEFEQRAVKAATSDPVLLRAGHALFANQLHEAEPLLKERLKRDPYDYSAMRMLAELAARIGRIHDSESLLRRTVELAPSFQAARANLATVLYRQHRAPEALEQLDQLGTDGEIADSYRNLRAAALGRIGGYEEAIDLYRDVLRRHPEQPKIWMSMAHLLKTVGNQEESISAYRRAIELAPSLGEVWWSLANLKTITFDDEDVRAMEAALDDAALDIDDRLHLHFALGKAYEDRRSPEQSWRHYEAGNDIQSKRLGHNPNRITRIVDRSIPLMTRDFFAARNEMGCEAPDPIFILGMPRAGSTLVEQILASHSRVEGTMELPDISALVRQIDNKNAGEEFGNYPDALANLDGDTLAALGQEYLDRTRIQRSEGKPFFIDKMPNNWVHAGFIRLILPNAKIIDARRHPLDCGFSNFKQHYARGQAFSYDLAHIGRYYADYVRFMDHIDRAQPGAVHRVIHERLVENPEQEIRALLAYCGLEWEDSCLRFHETKRAVRTASSEQVRQPLSKAGLGQWQPYEQWLAPLKTALGPALQHWDDAPLP</sequence>
<dbReference type="InterPro" id="IPR027417">
    <property type="entry name" value="P-loop_NTPase"/>
</dbReference>
<dbReference type="SUPFAM" id="SSF52540">
    <property type="entry name" value="P-loop containing nucleoside triphosphate hydrolases"/>
    <property type="match status" value="1"/>
</dbReference>
<protein>
    <submittedName>
        <fullName evidence="4">Sulfotransferase</fullName>
    </submittedName>
</protein>
<dbReference type="Gene3D" id="3.40.50.300">
    <property type="entry name" value="P-loop containing nucleotide triphosphate hydrolases"/>
    <property type="match status" value="1"/>
</dbReference>
<gene>
    <name evidence="4" type="ORF">LZ496_03800</name>
</gene>
<dbReference type="Pfam" id="PF13469">
    <property type="entry name" value="Sulfotransfer_3"/>
    <property type="match status" value="1"/>
</dbReference>
<comment type="caution">
    <text evidence="4">The sequence shown here is derived from an EMBL/GenBank/DDBJ whole genome shotgun (WGS) entry which is preliminary data.</text>
</comment>
<feature type="repeat" description="TPR" evidence="2">
    <location>
        <begin position="211"/>
        <end position="244"/>
    </location>
</feature>
<dbReference type="PANTHER" id="PTHR12788">
    <property type="entry name" value="PROTEIN-TYROSINE SULFOTRANSFERASE 2"/>
    <property type="match status" value="1"/>
</dbReference>
<dbReference type="InterPro" id="IPR026634">
    <property type="entry name" value="TPST-like"/>
</dbReference>
<keyword evidence="5" id="KW-1185">Reference proteome</keyword>
<dbReference type="InterPro" id="IPR019734">
    <property type="entry name" value="TPR_rpt"/>
</dbReference>
<dbReference type="SUPFAM" id="SSF48452">
    <property type="entry name" value="TPR-like"/>
    <property type="match status" value="1"/>
</dbReference>
<name>A0ABT0RSC1_9SPHN</name>
<dbReference type="SMART" id="SM00028">
    <property type="entry name" value="TPR"/>
    <property type="match status" value="4"/>
</dbReference>
<dbReference type="Gene3D" id="1.25.40.10">
    <property type="entry name" value="Tetratricopeptide repeat domain"/>
    <property type="match status" value="2"/>
</dbReference>
<proteinExistence type="predicted"/>
<dbReference type="PROSITE" id="PS50005">
    <property type="entry name" value="TPR"/>
    <property type="match status" value="1"/>
</dbReference>
<evidence type="ECO:0000313" key="5">
    <source>
        <dbReference type="Proteomes" id="UP001203410"/>
    </source>
</evidence>
<dbReference type="Pfam" id="PF13432">
    <property type="entry name" value="TPR_16"/>
    <property type="match status" value="3"/>
</dbReference>
<dbReference type="InterPro" id="IPR011990">
    <property type="entry name" value="TPR-like_helical_dom_sf"/>
</dbReference>
<feature type="compositionally biased region" description="Polar residues" evidence="3">
    <location>
        <begin position="1"/>
        <end position="10"/>
    </location>
</feature>
<keyword evidence="1" id="KW-0808">Transferase</keyword>
<dbReference type="RefSeq" id="WP_249903252.1">
    <property type="nucleotide sequence ID" value="NZ_JAMGBA010000001.1"/>
</dbReference>
<reference evidence="4 5" key="1">
    <citation type="submission" date="2022-05" db="EMBL/GenBank/DDBJ databases">
        <authorList>
            <person name="Jo J.-H."/>
            <person name="Im W.-T."/>
        </authorList>
    </citation>
    <scope>NUCLEOTIDE SEQUENCE [LARGE SCALE GENOMIC DNA]</scope>
    <source>
        <strain evidence="4 5">NSE70-1</strain>
    </source>
</reference>
<dbReference type="Proteomes" id="UP001203410">
    <property type="component" value="Unassembled WGS sequence"/>
</dbReference>
<evidence type="ECO:0000256" key="1">
    <source>
        <dbReference type="ARBA" id="ARBA00022679"/>
    </source>
</evidence>
<dbReference type="PANTHER" id="PTHR12788:SF10">
    <property type="entry name" value="PROTEIN-TYROSINE SULFOTRANSFERASE"/>
    <property type="match status" value="1"/>
</dbReference>
<feature type="region of interest" description="Disordered" evidence="3">
    <location>
        <begin position="1"/>
        <end position="28"/>
    </location>
</feature>